<comment type="caution">
    <text evidence="5">The sequence shown here is derived from an EMBL/GenBank/DDBJ whole genome shotgun (WGS) entry which is preliminary data.</text>
</comment>
<organism evidence="5 6">
    <name type="scientific">Flavilitoribacter nigricans (strain ATCC 23147 / DSM 23189 / NBRC 102662 / NCIMB 1420 / SS-2)</name>
    <name type="common">Lewinella nigricans</name>
    <dbReference type="NCBI Taxonomy" id="1122177"/>
    <lineage>
        <taxon>Bacteria</taxon>
        <taxon>Pseudomonadati</taxon>
        <taxon>Bacteroidota</taxon>
        <taxon>Saprospiria</taxon>
        <taxon>Saprospirales</taxon>
        <taxon>Lewinellaceae</taxon>
        <taxon>Flavilitoribacter</taxon>
    </lineage>
</organism>
<evidence type="ECO:0008006" key="7">
    <source>
        <dbReference type="Google" id="ProtNLM"/>
    </source>
</evidence>
<dbReference type="PROSITE" id="PS50222">
    <property type="entry name" value="EF_HAND_2"/>
    <property type="match status" value="1"/>
</dbReference>
<dbReference type="PANTHER" id="PTHR24273">
    <property type="entry name" value="FI04643P-RELATED"/>
    <property type="match status" value="1"/>
</dbReference>
<protein>
    <recommendedName>
        <fullName evidence="7">HYR domain-containing protein</fullName>
    </recommendedName>
</protein>
<dbReference type="InterPro" id="IPR036439">
    <property type="entry name" value="Dockerin_dom_sf"/>
</dbReference>
<feature type="chain" id="PRO_5013265798" description="HYR domain-containing protein" evidence="2">
    <location>
        <begin position="20"/>
        <end position="2736"/>
    </location>
</feature>
<dbReference type="Gene3D" id="1.10.1330.10">
    <property type="entry name" value="Dockerin domain"/>
    <property type="match status" value="1"/>
</dbReference>
<dbReference type="GO" id="GO:0000272">
    <property type="term" value="P:polysaccharide catabolic process"/>
    <property type="evidence" value="ECO:0007669"/>
    <property type="project" value="InterPro"/>
</dbReference>
<dbReference type="Pfam" id="PF02494">
    <property type="entry name" value="HYR"/>
    <property type="match status" value="1"/>
</dbReference>
<evidence type="ECO:0000256" key="2">
    <source>
        <dbReference type="SAM" id="SignalP"/>
    </source>
</evidence>
<feature type="domain" description="EF-hand" evidence="3">
    <location>
        <begin position="1702"/>
        <end position="1737"/>
    </location>
</feature>
<dbReference type="InterPro" id="IPR026444">
    <property type="entry name" value="Secre_tail"/>
</dbReference>
<dbReference type="EMBL" id="PDUD01000017">
    <property type="protein sequence ID" value="PHN06703.1"/>
    <property type="molecule type" value="Genomic_DNA"/>
</dbReference>
<keyword evidence="2" id="KW-0732">Signal</keyword>
<dbReference type="GO" id="GO:0005509">
    <property type="term" value="F:calcium ion binding"/>
    <property type="evidence" value="ECO:0007669"/>
    <property type="project" value="InterPro"/>
</dbReference>
<evidence type="ECO:0000259" key="3">
    <source>
        <dbReference type="PROSITE" id="PS50222"/>
    </source>
</evidence>
<accession>A0A2D0NFZ8</accession>
<evidence type="ECO:0000313" key="6">
    <source>
        <dbReference type="Proteomes" id="UP000223913"/>
    </source>
</evidence>
<reference evidence="5 6" key="1">
    <citation type="submission" date="2017-10" db="EMBL/GenBank/DDBJ databases">
        <title>The draft genome sequence of Lewinella nigricans NBRC 102662.</title>
        <authorList>
            <person name="Wang K."/>
        </authorList>
    </citation>
    <scope>NUCLEOTIDE SEQUENCE [LARGE SCALE GENOMIC DNA]</scope>
    <source>
        <strain evidence="5 6">NBRC 102662</strain>
    </source>
</reference>
<evidence type="ECO:0000256" key="1">
    <source>
        <dbReference type="ARBA" id="ARBA00022737"/>
    </source>
</evidence>
<dbReference type="InterPro" id="IPR003410">
    <property type="entry name" value="HYR_dom"/>
</dbReference>
<dbReference type="PANTHER" id="PTHR24273:SF32">
    <property type="entry name" value="HYALIN"/>
    <property type="match status" value="1"/>
</dbReference>
<dbReference type="NCBIfam" id="TIGR04183">
    <property type="entry name" value="Por_Secre_tail"/>
    <property type="match status" value="1"/>
</dbReference>
<sequence length="2736" mass="293307">MKKALLCFFFALGIVSLSAQTIQVVSPAGCFDDTFNFAIDPTRSPDATGRNVFVQTDVPTTNLVIAFNSTDNRWEIRADGGSFDVYYINTFASTPNPPDSNTSAWDDFGFCDGTGASVVSGDGTQSTLGGCTDPVINDIAFNQTSYCTGDPVVITIDGSLNDAVEWVVYNDAGCGVTEVISSSSNTINIGSRGSIGPYTVYVRGEGGCVSASGDCFEKTFTVESDITVSCATLAGPAIVGADCTSALSDYTTGAFVTVTESCGDDYTLTQYPSPGTLLGPGVYPITMTAVNETGDSDACTITLTVQDATAPSATTPLATINVDCIGDVPDPDPELVTDEADNCGDCPETVWVNEFHYDNAGVDVGEFVEVAGTAGTDLSSYSLYFYDGTTGTVYSTVPLTGIIDDESNGFGAISFPLVGIQDEEPDGFALVKNTTQVLEFWSYDGLFIAADGPAMGMQSTDVGFSEIASAEGNSLQRIGTGNIGPDFTWTGPTTATPGDLNAGQTLEACGGVTVSFVMDTDNGGSGDNGDPLIVTRTYRVTDAAGNVFDVTQEIRAEDTEGPTFVCLLGSNIRGTLQPGECIFRLSDFRSAYVTQATDNCTPTGDLIITQTPALGTEITSGPGSTFTLSFTVQDLAGNVSEQPCSATVLITDEEAPVFDNCPGDQTPTADGCFYELPDYVAVLGITATDNCLDPAEIIFAQDPPAGTLISTTTEVTITATDPNGGILGPGFDGISSTCSFMVNFEGGDPPTITCPPAITVNNDAGQCGAVVTVPAPTVSDGCGINTVVNNYNGGGANASDFYPVGTTTVNFVVTDEKNDADDCSVNITVNDNEAPTASCVAVGTVEVQLDEFGVGMLTAAAVDAGSTDNCPGISLSVSPNSFTCGAVGPQMVTLTVTDAAGNTDVCNTTVSVLSNISIDDIIVTDESCDGAGDGQIEISASGGISLEYSIDGGTTFQPEPLFTALDDGNYDIVVRDNSNQTCVQTATRSIAAGPVCELTAADPCNCLNNASPYDMDTETGGGDGQFSEIVTISADQPLPEGLIFRVIAPTTGVYDVNNVPAEGVQSAGVPVATDGSVTFTYNNGVYELAFVHNDEEGYNMTVILEVEGAQSIGFQLSNTCFYPDPEITSILDGPFCSLSLPITLEGNAGGVDGTGTFYIDGTEITVFDPSLYEPGTYTITYEFDAGEALGYQLENMIVVGPPDAAETLEGAEADPGCIATVVKSIEIIPTPEGYACREQVNVNLQEDCQATLTPESLVGNLECVDLSGYFEINVEDGDESNGATVDGCGTYRYTITGPDGFDCWGFVLAEDKEAPTLDYCPPTIAGIDKNYGYQPFLCDDINKLLIPAPVTYTSDKDGNIHYDDIPSGVRDILDITGYAQFVDNCGDLTITVSDEVVYGYDPNCDDVKIVRTFTAVDACKGLAAEEICTQEIIFTKPDLEDVYCPADVELACDDEFKVDSNGNPHPDVTGYPWLYTAFDLTDDDTENYKSYLNQAFCNLGASYTDGERIEVCAGTYKFVRTWEILDWCREGYERVRECTQVIKIGDNEAPTVVCTEVDYNNDGVSDLPSYSTGPYDCTAAFSVPMPEVTDNCSEWEVLTEILAYSQDGPVVATIAPGASRYVSGIPLGCHFIRYTVTDGCDQKTVVYCPFVVEDRVEPIAVCDDDLNVSIGGQGLARVYADDIDEGSSDNCGPIRIEVRRRILDPEAYECLDMFDTDGDGEVIGDELKLSVQFGDPDGDGAGQEYYYTPWGDYVDFTCCDMDQSVRIELRVWDDRNEDGIPGNEIEKTYCDDVTRDVRDNYNVCWMDLLIEDKLPAYCVPPLPASIDCDALPFDFDPTDSAQMTELFGAASGTDNCPGYTVTELAPLTDGLNDCGYGTLVRRFEVADSKGQTSTNKCEQVITVNERHHYKIKFPKDAEANCGTPETDTIEVEELACDLLAVSVKDDFFSASGDECYKIFRTYSVINWCEYDGISDPVVVNRDEDCDGKPGDEDVWVIVETVNDPDPCYDYYGTTQADYYSHVWYDRDNDPFNLLPKAGTKGESCDYETNPTGFWKEVYPITENEDKDSDNYPAAYYGDHCEDMASVGYWQYTQVIKVYDNINPIVEFTAPDPFCTYSSDLENDCPAEVSIDFTINENCTPDDLTVTIYLDAFADGLLDGDITDLLTGTYPNYNVTGDFPIGSHALGVSVKDGCGNEVGVNIPFEVVDCKAPTPVCINGLAIELMPVIPAEDIDGDGDLDNGAMAIWASDFVASPVADCSGEVKYSINRVGEEVDADQTGITLTCDDDASLLVEIWAWDALGNGDFCETYILVQDNMVNCTDGGNGGLIAGMVTNEDLDAIAGVDVALSGSDFQNMVTPNDGHYQFSDLATGFDYTVTPHMDRTPLNGVSTFDLVLMSKHILGTQLLDSPYKMIAADVNNSKTITTLDAIQLRRLVLNIDIKFGNNTSWRFIPRAYQFPDPSKPWSPAFPEVININNLQGVLDNQDFVAVKIGDLNLSSNTNAFVSTPRNIVGSFFFDVADQELKEGETYRIDFRAKDLARIQGYQMTLQMDPAVAAVADIHYGIAQAVNFGTRAVREGMITTSWNAPGDGMASYDPDALVFSLSLEARTDARLSEILRISNRITVAEAYDQDDQLLDVGINFGTGTVNTAGFELYQNVPNPFRDATQIGFYLPESSEVSLRIYDVSGRTLKLIRGEFSRGLNQVTLTRSELGAAGMLYYTLTAGEHTASRKMMVIE</sequence>
<dbReference type="Proteomes" id="UP000223913">
    <property type="component" value="Unassembled WGS sequence"/>
</dbReference>
<evidence type="ECO:0000313" key="5">
    <source>
        <dbReference type="EMBL" id="PHN06703.1"/>
    </source>
</evidence>
<feature type="domain" description="HYR" evidence="4">
    <location>
        <begin position="744"/>
        <end position="831"/>
    </location>
</feature>
<dbReference type="InterPro" id="IPR002048">
    <property type="entry name" value="EF_hand_dom"/>
</dbReference>
<feature type="signal peptide" evidence="2">
    <location>
        <begin position="1"/>
        <end position="19"/>
    </location>
</feature>
<dbReference type="PROSITE" id="PS50825">
    <property type="entry name" value="HYR"/>
    <property type="match status" value="1"/>
</dbReference>
<keyword evidence="1" id="KW-0677">Repeat</keyword>
<proteinExistence type="predicted"/>
<name>A0A2D0NFZ8_FLAN2</name>
<dbReference type="OrthoDB" id="5500612at2"/>
<keyword evidence="6" id="KW-1185">Reference proteome</keyword>
<dbReference type="RefSeq" id="WP_099149960.1">
    <property type="nucleotide sequence ID" value="NZ_PDUD01000017.1"/>
</dbReference>
<evidence type="ECO:0000259" key="4">
    <source>
        <dbReference type="PROSITE" id="PS50825"/>
    </source>
</evidence>
<dbReference type="CDD" id="cd14252">
    <property type="entry name" value="Dockerin_like"/>
    <property type="match status" value="1"/>
</dbReference>
<gene>
    <name evidence="5" type="ORF">CRP01_10425</name>
</gene>